<feature type="region of interest" description="Disordered" evidence="1">
    <location>
        <begin position="57"/>
        <end position="81"/>
    </location>
</feature>
<gene>
    <name evidence="2" type="ORF">BURPS1710A_0579</name>
</gene>
<accession>A0A0E1W861</accession>
<proteinExistence type="predicted"/>
<name>A0A0E1W861_BURPE</name>
<keyword evidence="2" id="KW-0808">Transferase</keyword>
<dbReference type="HOGENOM" id="CLU_2567315_0_0_4"/>
<evidence type="ECO:0000313" key="2">
    <source>
        <dbReference type="EMBL" id="EET08619.1"/>
    </source>
</evidence>
<sequence>MHARRAAKPQHFDDVDCRARVDRCVREPDASAYSERRCARAREPGWRARVACRCERRPTDVRRAPPKRGRPLGSTRINAPT</sequence>
<dbReference type="GO" id="GO:0016740">
    <property type="term" value="F:transferase activity"/>
    <property type="evidence" value="ECO:0007669"/>
    <property type="project" value="UniProtKB-KW"/>
</dbReference>
<protein>
    <submittedName>
        <fullName evidence="2">Ribosomal-protein-alanine acetyltransferase</fullName>
    </submittedName>
</protein>
<organism evidence="2">
    <name type="scientific">Burkholderia pseudomallei 1710a</name>
    <dbReference type="NCBI Taxonomy" id="320371"/>
    <lineage>
        <taxon>Bacteria</taxon>
        <taxon>Pseudomonadati</taxon>
        <taxon>Pseudomonadota</taxon>
        <taxon>Betaproteobacteria</taxon>
        <taxon>Burkholderiales</taxon>
        <taxon>Burkholderiaceae</taxon>
        <taxon>Burkholderia</taxon>
        <taxon>pseudomallei group</taxon>
    </lineage>
</organism>
<evidence type="ECO:0000256" key="1">
    <source>
        <dbReference type="SAM" id="MobiDB-lite"/>
    </source>
</evidence>
<dbReference type="Proteomes" id="UP000001812">
    <property type="component" value="Chromosome I"/>
</dbReference>
<dbReference type="EMBL" id="CM000832">
    <property type="protein sequence ID" value="EET08619.1"/>
    <property type="molecule type" value="Genomic_DNA"/>
</dbReference>
<dbReference type="AlphaFoldDB" id="A0A0E1W861"/>
<reference evidence="2" key="1">
    <citation type="submission" date="2009-05" db="EMBL/GenBank/DDBJ databases">
        <authorList>
            <person name="Harkins D.M."/>
            <person name="DeShazer D."/>
            <person name="Woods D.E."/>
            <person name="Brinkac L.M."/>
            <person name="Brown K.A."/>
            <person name="Hung G.C."/>
            <person name="Tuanyok A."/>
            <person name="Zhang B."/>
            <person name="Nierman W.C."/>
        </authorList>
    </citation>
    <scope>NUCLEOTIDE SEQUENCE [LARGE SCALE GENOMIC DNA]</scope>
    <source>
        <strain evidence="2">1710a</strain>
    </source>
</reference>